<feature type="non-terminal residue" evidence="2">
    <location>
        <position position="1"/>
    </location>
</feature>
<sequence>SLDLCSRNSHIAAFSHWKGQRDLRNSLPIDVLLSRRFGKQFCSPPEPLSASSAPDAWRSNGSESRIARLYGAAKEICLIFGEREVFGRRGNLRALQIFLDSECPRDPTLQNSAPPSFDLERSRRLPGPS</sequence>
<evidence type="ECO:0000313" key="2">
    <source>
        <dbReference type="EMBL" id="CAI5774281.1"/>
    </source>
</evidence>
<protein>
    <submittedName>
        <fullName evidence="2">Uncharacterized protein</fullName>
    </submittedName>
</protein>
<dbReference type="Proteomes" id="UP001178461">
    <property type="component" value="Chromosome 5"/>
</dbReference>
<proteinExistence type="predicted"/>
<organism evidence="2 3">
    <name type="scientific">Podarcis lilfordi</name>
    <name type="common">Lilford's wall lizard</name>
    <dbReference type="NCBI Taxonomy" id="74358"/>
    <lineage>
        <taxon>Eukaryota</taxon>
        <taxon>Metazoa</taxon>
        <taxon>Chordata</taxon>
        <taxon>Craniata</taxon>
        <taxon>Vertebrata</taxon>
        <taxon>Euteleostomi</taxon>
        <taxon>Lepidosauria</taxon>
        <taxon>Squamata</taxon>
        <taxon>Bifurcata</taxon>
        <taxon>Unidentata</taxon>
        <taxon>Episquamata</taxon>
        <taxon>Laterata</taxon>
        <taxon>Lacertibaenia</taxon>
        <taxon>Lacertidae</taxon>
        <taxon>Podarcis</taxon>
    </lineage>
</organism>
<evidence type="ECO:0000256" key="1">
    <source>
        <dbReference type="SAM" id="MobiDB-lite"/>
    </source>
</evidence>
<evidence type="ECO:0000313" key="3">
    <source>
        <dbReference type="Proteomes" id="UP001178461"/>
    </source>
</evidence>
<dbReference type="EMBL" id="OX395130">
    <property type="protein sequence ID" value="CAI5774281.1"/>
    <property type="molecule type" value="Genomic_DNA"/>
</dbReference>
<dbReference type="AlphaFoldDB" id="A0AA35P3L5"/>
<name>A0AA35P3L5_9SAUR</name>
<feature type="region of interest" description="Disordered" evidence="1">
    <location>
        <begin position="104"/>
        <end position="129"/>
    </location>
</feature>
<gene>
    <name evidence="2" type="ORF">PODLI_1B027890</name>
</gene>
<reference evidence="2" key="1">
    <citation type="submission" date="2022-12" db="EMBL/GenBank/DDBJ databases">
        <authorList>
            <person name="Alioto T."/>
            <person name="Alioto T."/>
            <person name="Gomez Garrido J."/>
        </authorList>
    </citation>
    <scope>NUCLEOTIDE SEQUENCE</scope>
</reference>
<accession>A0AA35P3L5</accession>
<keyword evidence="3" id="KW-1185">Reference proteome</keyword>